<evidence type="ECO:0000313" key="2">
    <source>
        <dbReference type="Proteomes" id="UP000191089"/>
    </source>
</evidence>
<protein>
    <submittedName>
        <fullName evidence="1">Uncharacterized protein</fullName>
    </submittedName>
</protein>
<comment type="caution">
    <text evidence="1">The sequence shown here is derived from an EMBL/GenBank/DDBJ whole genome shotgun (WGS) entry which is preliminary data.</text>
</comment>
<sequence length="60" mass="6108">MGGAVMINVVNTSPNPPCCSAMLLMPSPVNPFIAHLATKAAPTAPTTLVAKLTVTDNFVA</sequence>
<reference evidence="1 2" key="1">
    <citation type="submission" date="2015-12" db="EMBL/GenBank/DDBJ databases">
        <authorList>
            <person name="Bansal K."/>
            <person name="Midha S."/>
            <person name="Patil P.B."/>
        </authorList>
    </citation>
    <scope>NUCLEOTIDE SEQUENCE [LARGE SCALE GENOMIC DNA]</scope>
    <source>
        <strain evidence="1 2">LMG558</strain>
    </source>
</reference>
<keyword evidence="2" id="KW-1185">Reference proteome</keyword>
<evidence type="ECO:0000313" key="1">
    <source>
        <dbReference type="EMBL" id="OOX21931.1"/>
    </source>
</evidence>
<dbReference type="Proteomes" id="UP000191089">
    <property type="component" value="Unassembled WGS sequence"/>
</dbReference>
<dbReference type="EMBL" id="LOKQ01000020">
    <property type="protein sequence ID" value="OOX21931.1"/>
    <property type="molecule type" value="Genomic_DNA"/>
</dbReference>
<gene>
    <name evidence="1" type="ORF">Xcaj_20650</name>
</gene>
<accession>A0ABX3MH04</accession>
<proteinExistence type="predicted"/>
<name>A0ABX3MH04_9XANT</name>
<organism evidence="1 2">
    <name type="scientific">Xanthomonas axonopodis pv. cajani</name>
    <dbReference type="NCBI Taxonomy" id="487827"/>
    <lineage>
        <taxon>Bacteria</taxon>
        <taxon>Pseudomonadati</taxon>
        <taxon>Pseudomonadota</taxon>
        <taxon>Gammaproteobacteria</taxon>
        <taxon>Lysobacterales</taxon>
        <taxon>Lysobacteraceae</taxon>
        <taxon>Xanthomonas</taxon>
    </lineage>
</organism>